<feature type="compositionally biased region" description="Basic and acidic residues" evidence="1">
    <location>
        <begin position="149"/>
        <end position="178"/>
    </location>
</feature>
<dbReference type="VEuPathDB" id="FungiDB:GGTG_01010"/>
<reference evidence="3" key="2">
    <citation type="submission" date="2010-07" db="EMBL/GenBank/DDBJ databases">
        <authorList>
            <consortium name="The Broad Institute Genome Sequencing Platform"/>
            <consortium name="Broad Institute Genome Sequencing Center for Infectious Disease"/>
            <person name="Ma L.-J."/>
            <person name="Dead R."/>
            <person name="Young S."/>
            <person name="Zeng Q."/>
            <person name="Koehrsen M."/>
            <person name="Alvarado L."/>
            <person name="Berlin A."/>
            <person name="Chapman S.B."/>
            <person name="Chen Z."/>
            <person name="Freedman E."/>
            <person name="Gellesch M."/>
            <person name="Goldberg J."/>
            <person name="Griggs A."/>
            <person name="Gujja S."/>
            <person name="Heilman E.R."/>
            <person name="Heiman D."/>
            <person name="Hepburn T."/>
            <person name="Howarth C."/>
            <person name="Jen D."/>
            <person name="Larson L."/>
            <person name="Mehta T."/>
            <person name="Neiman D."/>
            <person name="Pearson M."/>
            <person name="Roberts A."/>
            <person name="Saif S."/>
            <person name="Shea T."/>
            <person name="Shenoy N."/>
            <person name="Sisk P."/>
            <person name="Stolte C."/>
            <person name="Sykes S."/>
            <person name="Walk T."/>
            <person name="White J."/>
            <person name="Yandava C."/>
            <person name="Haas B."/>
            <person name="Nusbaum C."/>
            <person name="Birren B."/>
        </authorList>
    </citation>
    <scope>NUCLEOTIDE SEQUENCE</scope>
    <source>
        <strain evidence="3">R3-111a-1</strain>
    </source>
</reference>
<evidence type="ECO:0000313" key="4">
    <source>
        <dbReference type="EnsemblFungi" id="EJT81021"/>
    </source>
</evidence>
<dbReference type="OrthoDB" id="21499at2759"/>
<reference evidence="4" key="5">
    <citation type="submission" date="2018-04" db="UniProtKB">
        <authorList>
            <consortium name="EnsemblFungi"/>
        </authorList>
    </citation>
    <scope>IDENTIFICATION</scope>
    <source>
        <strain evidence="4">R3-111a-1</strain>
    </source>
</reference>
<dbReference type="PANTHER" id="PTHR14689:SF0">
    <property type="entry name" value="COILED-COIL DOMAIN-CONTAINING PROTEIN 82"/>
    <property type="match status" value="1"/>
</dbReference>
<dbReference type="GeneID" id="20341468"/>
<evidence type="ECO:0000259" key="2">
    <source>
        <dbReference type="Pfam" id="PF13926"/>
    </source>
</evidence>
<reference evidence="4" key="4">
    <citation type="journal article" date="2015" name="G3 (Bethesda)">
        <title>Genome sequences of three phytopathogenic species of the Magnaporthaceae family of fungi.</title>
        <authorList>
            <person name="Okagaki L.H."/>
            <person name="Nunes C.C."/>
            <person name="Sailsbery J."/>
            <person name="Clay B."/>
            <person name="Brown D."/>
            <person name="John T."/>
            <person name="Oh Y."/>
            <person name="Young N."/>
            <person name="Fitzgerald M."/>
            <person name="Haas B.J."/>
            <person name="Zeng Q."/>
            <person name="Young S."/>
            <person name="Adiconis X."/>
            <person name="Fan L."/>
            <person name="Levin J.Z."/>
            <person name="Mitchell T.K."/>
            <person name="Okubara P.A."/>
            <person name="Farman M.L."/>
            <person name="Kohn L.M."/>
            <person name="Birren B."/>
            <person name="Ma L.-J."/>
            <person name="Dean R.A."/>
        </authorList>
    </citation>
    <scope>NUCLEOTIDE SEQUENCE</scope>
    <source>
        <strain evidence="4">R3-111a-1</strain>
    </source>
</reference>
<dbReference type="AlphaFoldDB" id="J3NIC8"/>
<keyword evidence="5" id="KW-1185">Reference proteome</keyword>
<dbReference type="RefSeq" id="XP_009217030.1">
    <property type="nucleotide sequence ID" value="XM_009218766.1"/>
</dbReference>
<evidence type="ECO:0000313" key="3">
    <source>
        <dbReference type="EMBL" id="EJT81021.1"/>
    </source>
</evidence>
<feature type="domain" description="DUF4211" evidence="2">
    <location>
        <begin position="226"/>
        <end position="369"/>
    </location>
</feature>
<sequence length="502" mass="56825">MDEDQETATENPVGERQSGDDPISPCRDEARDSSEEGEVLVKRTPRPRSRHSRNLIASSEGDNDDSEQDVAPIKRTPRPRNRRRYEHTASDEDGSDDVGIHSSSTKRRRLIHKGAPGAEETLEHGVEGTPGPSCEVRGSQGRRSRRNKHLELLRRRRQGEGDSKADETSSSSGEDRVGLYDTDPENPALDEFDDEESDDQLRTGRSEENKDDDSRIDKAKNTDMDDFIDDSVGMNDASASLENVGFEIPLEFTAQARKPMSAYFQDAIEWLIQFHISPSFKKNRPTYLMAWRKLGDEVLALAVSRFSSSVWTAEFYRTLRARPYIDEHTPERYPTLAEDLDDCQACNRTNHPATSHIRFTGAPYDPDSLEELSNDSSSDGDGDSDEDDGDRDQHGHIIAAEGREWLVGSVCASNAQTAHDLYHWKHSLKDCVRDLLAQRGFLRQEKLAEREHLSVEECREICVGINNDWVSTGVVERLYQEFTNMLEEALIKRTTRSRRAGR</sequence>
<feature type="compositionally biased region" description="Acidic residues" evidence="1">
    <location>
        <begin position="368"/>
        <end position="390"/>
    </location>
</feature>
<gene>
    <name evidence="4" type="primary">20341468</name>
    <name evidence="3" type="ORF">GGTG_01010</name>
</gene>
<accession>J3NIC8</accession>
<feature type="region of interest" description="Disordered" evidence="1">
    <location>
        <begin position="368"/>
        <end position="393"/>
    </location>
</feature>
<evidence type="ECO:0000256" key="1">
    <source>
        <dbReference type="SAM" id="MobiDB-lite"/>
    </source>
</evidence>
<reference evidence="5" key="1">
    <citation type="submission" date="2010-07" db="EMBL/GenBank/DDBJ databases">
        <title>The genome sequence of Gaeumannomyces graminis var. tritici strain R3-111a-1.</title>
        <authorList>
            <consortium name="The Broad Institute Genome Sequencing Platform"/>
            <person name="Ma L.-J."/>
            <person name="Dead R."/>
            <person name="Young S."/>
            <person name="Zeng Q."/>
            <person name="Koehrsen M."/>
            <person name="Alvarado L."/>
            <person name="Berlin A."/>
            <person name="Chapman S.B."/>
            <person name="Chen Z."/>
            <person name="Freedman E."/>
            <person name="Gellesch M."/>
            <person name="Goldberg J."/>
            <person name="Griggs A."/>
            <person name="Gujja S."/>
            <person name="Heilman E.R."/>
            <person name="Heiman D."/>
            <person name="Hepburn T."/>
            <person name="Howarth C."/>
            <person name="Jen D."/>
            <person name="Larson L."/>
            <person name="Mehta T."/>
            <person name="Neiman D."/>
            <person name="Pearson M."/>
            <person name="Roberts A."/>
            <person name="Saif S."/>
            <person name="Shea T."/>
            <person name="Shenoy N."/>
            <person name="Sisk P."/>
            <person name="Stolte C."/>
            <person name="Sykes S."/>
            <person name="Walk T."/>
            <person name="White J."/>
            <person name="Yandava C."/>
            <person name="Haas B."/>
            <person name="Nusbaum C."/>
            <person name="Birren B."/>
        </authorList>
    </citation>
    <scope>NUCLEOTIDE SEQUENCE [LARGE SCALE GENOMIC DNA]</scope>
    <source>
        <strain evidence="5">R3-111a-1</strain>
    </source>
</reference>
<dbReference type="eggNOG" id="ENOG502S7B9">
    <property type="taxonomic scope" value="Eukaryota"/>
</dbReference>
<dbReference type="HOGENOM" id="CLU_021433_2_0_1"/>
<organism evidence="3">
    <name type="scientific">Gaeumannomyces tritici (strain R3-111a-1)</name>
    <name type="common">Wheat and barley take-all root rot fungus</name>
    <name type="synonym">Gaeumannomyces graminis var. tritici</name>
    <dbReference type="NCBI Taxonomy" id="644352"/>
    <lineage>
        <taxon>Eukaryota</taxon>
        <taxon>Fungi</taxon>
        <taxon>Dikarya</taxon>
        <taxon>Ascomycota</taxon>
        <taxon>Pezizomycotina</taxon>
        <taxon>Sordariomycetes</taxon>
        <taxon>Sordariomycetidae</taxon>
        <taxon>Magnaporthales</taxon>
        <taxon>Magnaporthaceae</taxon>
        <taxon>Gaeumannomyces</taxon>
    </lineage>
</organism>
<dbReference type="STRING" id="644352.J3NIC8"/>
<feature type="compositionally biased region" description="Basic residues" evidence="1">
    <location>
        <begin position="43"/>
        <end position="53"/>
    </location>
</feature>
<dbReference type="Pfam" id="PF13926">
    <property type="entry name" value="DUF4211"/>
    <property type="match status" value="1"/>
</dbReference>
<name>J3NIC8_GAET3</name>
<dbReference type="InterPro" id="IPR025451">
    <property type="entry name" value="DUF4211"/>
</dbReference>
<dbReference type="PANTHER" id="PTHR14689">
    <property type="entry name" value="PHORBOL-ESTER_DAG-TYPE DOMAIN-CONTAINING PROTEIN"/>
    <property type="match status" value="1"/>
</dbReference>
<feature type="compositionally biased region" description="Basic residues" evidence="1">
    <location>
        <begin position="75"/>
        <end position="85"/>
    </location>
</feature>
<dbReference type="EMBL" id="GL385395">
    <property type="protein sequence ID" value="EJT81021.1"/>
    <property type="molecule type" value="Genomic_DNA"/>
</dbReference>
<dbReference type="Proteomes" id="UP000006039">
    <property type="component" value="Unassembled WGS sequence"/>
</dbReference>
<feature type="compositionally biased region" description="Basic and acidic residues" evidence="1">
    <location>
        <begin position="199"/>
        <end position="223"/>
    </location>
</feature>
<reference evidence="3" key="3">
    <citation type="submission" date="2010-09" db="EMBL/GenBank/DDBJ databases">
        <title>Annotation of Gaeumannomyces graminis var. tritici R3-111a-1.</title>
        <authorList>
            <consortium name="The Broad Institute Genome Sequencing Platform"/>
            <person name="Ma L.-J."/>
            <person name="Dead R."/>
            <person name="Young S.K."/>
            <person name="Zeng Q."/>
            <person name="Gargeya S."/>
            <person name="Fitzgerald M."/>
            <person name="Haas B."/>
            <person name="Abouelleil A."/>
            <person name="Alvarado L."/>
            <person name="Arachchi H.M."/>
            <person name="Berlin A."/>
            <person name="Brown A."/>
            <person name="Chapman S.B."/>
            <person name="Chen Z."/>
            <person name="Dunbar C."/>
            <person name="Freedman E."/>
            <person name="Gearin G."/>
            <person name="Gellesch M."/>
            <person name="Goldberg J."/>
            <person name="Griggs A."/>
            <person name="Gujja S."/>
            <person name="Heiman D."/>
            <person name="Howarth C."/>
            <person name="Larson L."/>
            <person name="Lui A."/>
            <person name="MacDonald P.J.P."/>
            <person name="Mehta T."/>
            <person name="Montmayeur A."/>
            <person name="Murphy C."/>
            <person name="Neiman D."/>
            <person name="Pearson M."/>
            <person name="Priest M."/>
            <person name="Roberts A."/>
            <person name="Saif S."/>
            <person name="Shea T."/>
            <person name="Shenoy N."/>
            <person name="Sisk P."/>
            <person name="Stolte C."/>
            <person name="Sykes S."/>
            <person name="Yandava C."/>
            <person name="Wortman J."/>
            <person name="Nusbaum C."/>
            <person name="Birren B."/>
        </authorList>
    </citation>
    <scope>NUCLEOTIDE SEQUENCE</scope>
    <source>
        <strain evidence="3">R3-111a-1</strain>
    </source>
</reference>
<proteinExistence type="predicted"/>
<dbReference type="GO" id="GO:0005634">
    <property type="term" value="C:nucleus"/>
    <property type="evidence" value="ECO:0007669"/>
    <property type="project" value="TreeGrafter"/>
</dbReference>
<evidence type="ECO:0000313" key="5">
    <source>
        <dbReference type="Proteomes" id="UP000006039"/>
    </source>
</evidence>
<feature type="compositionally biased region" description="Acidic residues" evidence="1">
    <location>
        <begin position="182"/>
        <end position="198"/>
    </location>
</feature>
<feature type="region of interest" description="Disordered" evidence="1">
    <location>
        <begin position="1"/>
        <end position="229"/>
    </location>
</feature>
<dbReference type="EnsemblFungi" id="EJT81021">
    <property type="protein sequence ID" value="EJT81021"/>
    <property type="gene ID" value="GGTG_01010"/>
</dbReference>
<protein>
    <recommendedName>
        <fullName evidence="2">DUF4211 domain-containing protein</fullName>
    </recommendedName>
</protein>